<dbReference type="EMBL" id="JBHSDR010000006">
    <property type="protein sequence ID" value="MFC4295975.1"/>
    <property type="molecule type" value="Genomic_DNA"/>
</dbReference>
<name>A0ABV8RTH0_9SPHN</name>
<protein>
    <submittedName>
        <fullName evidence="1">Uncharacterized protein</fullName>
    </submittedName>
</protein>
<evidence type="ECO:0000313" key="2">
    <source>
        <dbReference type="Proteomes" id="UP001595828"/>
    </source>
</evidence>
<organism evidence="1 2">
    <name type="scientific">Novosphingobium tardum</name>
    <dbReference type="NCBI Taxonomy" id="1538021"/>
    <lineage>
        <taxon>Bacteria</taxon>
        <taxon>Pseudomonadati</taxon>
        <taxon>Pseudomonadota</taxon>
        <taxon>Alphaproteobacteria</taxon>
        <taxon>Sphingomonadales</taxon>
        <taxon>Sphingomonadaceae</taxon>
        <taxon>Novosphingobium</taxon>
    </lineage>
</organism>
<gene>
    <name evidence="1" type="ORF">ACFO0A_13015</name>
</gene>
<comment type="caution">
    <text evidence="1">The sequence shown here is derived from an EMBL/GenBank/DDBJ whole genome shotgun (WGS) entry which is preliminary data.</text>
</comment>
<reference evidence="2" key="1">
    <citation type="journal article" date="2019" name="Int. J. Syst. Evol. Microbiol.">
        <title>The Global Catalogue of Microorganisms (GCM) 10K type strain sequencing project: providing services to taxonomists for standard genome sequencing and annotation.</title>
        <authorList>
            <consortium name="The Broad Institute Genomics Platform"/>
            <consortium name="The Broad Institute Genome Sequencing Center for Infectious Disease"/>
            <person name="Wu L."/>
            <person name="Ma J."/>
        </authorList>
    </citation>
    <scope>NUCLEOTIDE SEQUENCE [LARGE SCALE GENOMIC DNA]</scope>
    <source>
        <strain evidence="2">CGMCC 1.12989</strain>
    </source>
</reference>
<proteinExistence type="predicted"/>
<dbReference type="RefSeq" id="WP_379539430.1">
    <property type="nucleotide sequence ID" value="NZ_JBHSDR010000006.1"/>
</dbReference>
<accession>A0ABV8RTH0</accession>
<keyword evidence="2" id="KW-1185">Reference proteome</keyword>
<sequence length="74" mass="8599">MKRYFHALRPALCVRLLRFDPSCRTPMPIWAHLHAGDLAQSLYQQIDEPIARKTLTRGTGTTYCLPDVERFILK</sequence>
<dbReference type="Proteomes" id="UP001595828">
    <property type="component" value="Unassembled WGS sequence"/>
</dbReference>
<evidence type="ECO:0000313" key="1">
    <source>
        <dbReference type="EMBL" id="MFC4295975.1"/>
    </source>
</evidence>